<accession>A0A2P4YTJ7</accession>
<dbReference type="InterPro" id="IPR001584">
    <property type="entry name" value="Integrase_cat-core"/>
</dbReference>
<dbReference type="PANTHER" id="PTHR37984">
    <property type="entry name" value="PROTEIN CBG26694"/>
    <property type="match status" value="1"/>
</dbReference>
<dbReference type="InterPro" id="IPR012337">
    <property type="entry name" value="RNaseH-like_sf"/>
</dbReference>
<dbReference type="Pfam" id="PF17921">
    <property type="entry name" value="Integrase_H2C2"/>
    <property type="match status" value="1"/>
</dbReference>
<dbReference type="Proteomes" id="UP000237271">
    <property type="component" value="Unassembled WGS sequence"/>
</dbReference>
<dbReference type="SUPFAM" id="SSF53098">
    <property type="entry name" value="Ribonuclease H-like"/>
    <property type="match status" value="1"/>
</dbReference>
<gene>
    <name evidence="2" type="ORF">PHPALM_976</name>
</gene>
<reference evidence="2 3" key="1">
    <citation type="journal article" date="2017" name="Genome Biol. Evol.">
        <title>Phytophthora megakarya and P. palmivora, closely related causal agents of cacao black pod rot, underwent increases in genome sizes and gene numbers by different mechanisms.</title>
        <authorList>
            <person name="Ali S.S."/>
            <person name="Shao J."/>
            <person name="Lary D.J."/>
            <person name="Kronmiller B."/>
            <person name="Shen D."/>
            <person name="Strem M.D."/>
            <person name="Amoako-Attah I."/>
            <person name="Akrofi A.Y."/>
            <person name="Begoude B.A."/>
            <person name="Ten Hoopen G.M."/>
            <person name="Coulibaly K."/>
            <person name="Kebe B.I."/>
            <person name="Melnick R.L."/>
            <person name="Guiltinan M.J."/>
            <person name="Tyler B.M."/>
            <person name="Meinhardt L.W."/>
            <person name="Bailey B.A."/>
        </authorList>
    </citation>
    <scope>NUCLEOTIDE SEQUENCE [LARGE SCALE GENOMIC DNA]</scope>
    <source>
        <strain evidence="3">sbr112.9</strain>
    </source>
</reference>
<proteinExistence type="predicted"/>
<dbReference type="AlphaFoldDB" id="A0A2P4YTJ7"/>
<keyword evidence="2" id="KW-0695">RNA-directed DNA polymerase</keyword>
<sequence>MHHYHSSLEGDHQGIGRTYHKIIAHFYWRGLYQSVQRYVGQCIDCETGKGRQTIHGESHGNIQATHPFQIISMDHIPSLPRSHKENTELLSWIDLFTGYMIAKASASRTAQTVAENYEECVFRRFGASEAIRHDQEPGYLSTRSWDRDSDNNGVPFACERYNRKDGGNIDTRSQDVCKDVDQRGWGEYAERLTFALNTALDRIRGDTPILSVTRLGSSIYARSYGTFRIDEKARS</sequence>
<keyword evidence="2" id="KW-0808">Transferase</keyword>
<dbReference type="Gene3D" id="3.30.420.10">
    <property type="entry name" value="Ribonuclease H-like superfamily/Ribonuclease H"/>
    <property type="match status" value="1"/>
</dbReference>
<dbReference type="PANTHER" id="PTHR37984:SF5">
    <property type="entry name" value="PROTEIN NYNRIN-LIKE"/>
    <property type="match status" value="1"/>
</dbReference>
<dbReference type="EMBL" id="NCKW01000170">
    <property type="protein sequence ID" value="POM81109.1"/>
    <property type="molecule type" value="Genomic_DNA"/>
</dbReference>
<dbReference type="OrthoDB" id="425619at2759"/>
<comment type="caution">
    <text evidence="2">The sequence shown here is derived from an EMBL/GenBank/DDBJ whole genome shotgun (WGS) entry which is preliminary data.</text>
</comment>
<evidence type="ECO:0000313" key="2">
    <source>
        <dbReference type="EMBL" id="POM81109.1"/>
    </source>
</evidence>
<evidence type="ECO:0000313" key="3">
    <source>
        <dbReference type="Proteomes" id="UP000237271"/>
    </source>
</evidence>
<protein>
    <submittedName>
        <fullName evidence="2">Reverse transcriptase</fullName>
    </submittedName>
</protein>
<dbReference type="InterPro" id="IPR036397">
    <property type="entry name" value="RNaseH_sf"/>
</dbReference>
<dbReference type="Gene3D" id="1.10.340.70">
    <property type="match status" value="1"/>
</dbReference>
<feature type="domain" description="Integrase catalytic" evidence="1">
    <location>
        <begin position="63"/>
        <end position="170"/>
    </location>
</feature>
<dbReference type="GO" id="GO:0003964">
    <property type="term" value="F:RNA-directed DNA polymerase activity"/>
    <property type="evidence" value="ECO:0007669"/>
    <property type="project" value="UniProtKB-KW"/>
</dbReference>
<keyword evidence="2" id="KW-0548">Nucleotidyltransferase</keyword>
<dbReference type="InterPro" id="IPR041588">
    <property type="entry name" value="Integrase_H2C2"/>
</dbReference>
<dbReference type="GO" id="GO:0003676">
    <property type="term" value="F:nucleic acid binding"/>
    <property type="evidence" value="ECO:0007669"/>
    <property type="project" value="InterPro"/>
</dbReference>
<dbReference type="GO" id="GO:0015074">
    <property type="term" value="P:DNA integration"/>
    <property type="evidence" value="ECO:0007669"/>
    <property type="project" value="InterPro"/>
</dbReference>
<name>A0A2P4YTJ7_9STRA</name>
<organism evidence="2 3">
    <name type="scientific">Phytophthora palmivora</name>
    <dbReference type="NCBI Taxonomy" id="4796"/>
    <lineage>
        <taxon>Eukaryota</taxon>
        <taxon>Sar</taxon>
        <taxon>Stramenopiles</taxon>
        <taxon>Oomycota</taxon>
        <taxon>Peronosporomycetes</taxon>
        <taxon>Peronosporales</taxon>
        <taxon>Peronosporaceae</taxon>
        <taxon>Phytophthora</taxon>
    </lineage>
</organism>
<dbReference type="PROSITE" id="PS50994">
    <property type="entry name" value="INTEGRASE"/>
    <property type="match status" value="1"/>
</dbReference>
<keyword evidence="3" id="KW-1185">Reference proteome</keyword>
<dbReference type="InterPro" id="IPR050951">
    <property type="entry name" value="Retrovirus_Pol_polyprotein"/>
</dbReference>
<evidence type="ECO:0000259" key="1">
    <source>
        <dbReference type="PROSITE" id="PS50994"/>
    </source>
</evidence>